<dbReference type="OrthoDB" id="21124at2759"/>
<evidence type="ECO:0000256" key="1">
    <source>
        <dbReference type="ARBA" id="ARBA00023015"/>
    </source>
</evidence>
<reference evidence="9" key="1">
    <citation type="journal article" date="2021" name="IMA Fungus">
        <title>Genomic characterization of three marine fungi, including Emericellopsis atlantica sp. nov. with signatures of a generalist lifestyle and marine biomass degradation.</title>
        <authorList>
            <person name="Hagestad O.C."/>
            <person name="Hou L."/>
            <person name="Andersen J.H."/>
            <person name="Hansen E.H."/>
            <person name="Altermark B."/>
            <person name="Li C."/>
            <person name="Kuhnert E."/>
            <person name="Cox R.J."/>
            <person name="Crous P.W."/>
            <person name="Spatafora J.W."/>
            <person name="Lail K."/>
            <person name="Amirebrahimi M."/>
            <person name="Lipzen A."/>
            <person name="Pangilinan J."/>
            <person name="Andreopoulos W."/>
            <person name="Hayes R.D."/>
            <person name="Ng V."/>
            <person name="Grigoriev I.V."/>
            <person name="Jackson S.A."/>
            <person name="Sutton T.D.S."/>
            <person name="Dobson A.D.W."/>
            <person name="Rama T."/>
        </authorList>
    </citation>
    <scope>NUCLEOTIDE SEQUENCE</scope>
    <source>
        <strain evidence="9">TRa018bII</strain>
    </source>
</reference>
<dbReference type="Gene3D" id="1.20.930.10">
    <property type="entry name" value="Conserved domain common to transcription factors TFIIS, elongin A, CRSP70"/>
    <property type="match status" value="1"/>
</dbReference>
<feature type="domain" description="TFIIS N-terminal" evidence="8">
    <location>
        <begin position="265"/>
        <end position="342"/>
    </location>
</feature>
<dbReference type="GO" id="GO:0016973">
    <property type="term" value="P:poly(A)+ mRNA export from nucleus"/>
    <property type="evidence" value="ECO:0007669"/>
    <property type="project" value="TreeGrafter"/>
</dbReference>
<dbReference type="Pfam" id="PF08711">
    <property type="entry name" value="Med26"/>
    <property type="match status" value="1"/>
</dbReference>
<dbReference type="InterPro" id="IPR035441">
    <property type="entry name" value="TFIIS/LEDGF_dom_sf"/>
</dbReference>
<evidence type="ECO:0000313" key="10">
    <source>
        <dbReference type="Proteomes" id="UP000824998"/>
    </source>
</evidence>
<dbReference type="EMBL" id="MU251579">
    <property type="protein sequence ID" value="KAG9231818.1"/>
    <property type="molecule type" value="Genomic_DNA"/>
</dbReference>
<sequence length="453" mass="50965">MSDSDLDSRPTTPLPEAGNDAADPSQPRSDDGDTPPPAAANPDLDMVNIDDDDHDSLASDLSEVDEAEFADFDPTTVALEDRPLVDIDEDVAKTLKASKRQRADKGEGKKGKEGKRDKKKRRRDEDEDPDGQQMEGKRARKPRPDGERKIRDGPREKRAPSPENEENLTPEERRRRALDKQMDAALKNPNKRRRKRDEVDLEEAFDDEIANVKIRMEQACVSDNQARENNQPAIHKLKMLPDVLGVLNRNTVQHTIVDPDTNFLQSVKYFLEPLSDGSLPAYNIQRDLFAALTKLPIEKEALLSSGIGKIVLFYTKSKKPEPGVKRTAERLLGDWSRPILKRTDDFKQRKIATREFDYQAAQLALRPSGPLSSQMPAPSLQDLQAREREMERKRALAQPLKRTRVEASTASYSIAPKSTFDPTRGLDPMSKPIGAGGMEAFRKMTTKQGKKRN</sequence>
<protein>
    <submittedName>
        <fullName evidence="9">Transcription factor IWS1</fullName>
    </submittedName>
</protein>
<proteinExistence type="inferred from homology"/>
<evidence type="ECO:0000256" key="5">
    <source>
        <dbReference type="ARBA" id="ARBA00037992"/>
    </source>
</evidence>
<feature type="compositionally biased region" description="Basic and acidic residues" evidence="7">
    <location>
        <begin position="101"/>
        <end position="116"/>
    </location>
</feature>
<dbReference type="Proteomes" id="UP000824998">
    <property type="component" value="Unassembled WGS sequence"/>
</dbReference>
<comment type="caution">
    <text evidence="9">The sequence shown here is derived from an EMBL/GenBank/DDBJ whole genome shotgun (WGS) entry which is preliminary data.</text>
</comment>
<feature type="region of interest" description="Disordered" evidence="7">
    <location>
        <begin position="1"/>
        <end position="174"/>
    </location>
</feature>
<dbReference type="GO" id="GO:0005634">
    <property type="term" value="C:nucleus"/>
    <property type="evidence" value="ECO:0007669"/>
    <property type="project" value="UniProtKB-SubCell"/>
</dbReference>
<organism evidence="9 10">
    <name type="scientific">Amylocarpus encephaloides</name>
    <dbReference type="NCBI Taxonomy" id="45428"/>
    <lineage>
        <taxon>Eukaryota</taxon>
        <taxon>Fungi</taxon>
        <taxon>Dikarya</taxon>
        <taxon>Ascomycota</taxon>
        <taxon>Pezizomycotina</taxon>
        <taxon>Leotiomycetes</taxon>
        <taxon>Helotiales</taxon>
        <taxon>Helotiales incertae sedis</taxon>
        <taxon>Amylocarpus</taxon>
    </lineage>
</organism>
<dbReference type="FunFam" id="1.20.930.10:FF:000003">
    <property type="entry name" value="Putative Transcription factor IWS1"/>
    <property type="match status" value="1"/>
</dbReference>
<gene>
    <name evidence="9" type="ORF">BJ875DRAFT_104275</name>
</gene>
<name>A0A9P7YDD7_9HELO</name>
<comment type="function">
    <text evidence="4">Transcription factor involved in RNA polymerase II transcription regulation. May function in both SPT15/TBP post-recruitment and recruitment steps of transcription.</text>
</comment>
<evidence type="ECO:0000256" key="3">
    <source>
        <dbReference type="ARBA" id="ARBA00023242"/>
    </source>
</evidence>
<dbReference type="PROSITE" id="PS51319">
    <property type="entry name" value="TFIIS_N"/>
    <property type="match status" value="1"/>
</dbReference>
<feature type="compositionally biased region" description="Basic and acidic residues" evidence="7">
    <location>
        <begin position="79"/>
        <end position="93"/>
    </location>
</feature>
<keyword evidence="3 6" id="KW-0539">Nucleus</keyword>
<evidence type="ECO:0000313" key="9">
    <source>
        <dbReference type="EMBL" id="KAG9231818.1"/>
    </source>
</evidence>
<evidence type="ECO:0000256" key="2">
    <source>
        <dbReference type="ARBA" id="ARBA00023163"/>
    </source>
</evidence>
<feature type="region of interest" description="Disordered" evidence="7">
    <location>
        <begin position="415"/>
        <end position="453"/>
    </location>
</feature>
<keyword evidence="2" id="KW-0804">Transcription</keyword>
<evidence type="ECO:0000256" key="6">
    <source>
        <dbReference type="PROSITE-ProRule" id="PRU00649"/>
    </source>
</evidence>
<dbReference type="InterPro" id="IPR017923">
    <property type="entry name" value="TFIIS_N"/>
</dbReference>
<feature type="compositionally biased region" description="Acidic residues" evidence="7">
    <location>
        <begin position="62"/>
        <end position="71"/>
    </location>
</feature>
<evidence type="ECO:0000256" key="4">
    <source>
        <dbReference type="ARBA" id="ARBA00037349"/>
    </source>
</evidence>
<dbReference type="PANTHER" id="PTHR46010">
    <property type="entry name" value="PROTEIN IWS1 HOMOLOG"/>
    <property type="match status" value="1"/>
</dbReference>
<dbReference type="PANTHER" id="PTHR46010:SF1">
    <property type="entry name" value="PROTEIN IWS1 HOMOLOG"/>
    <property type="match status" value="1"/>
</dbReference>
<evidence type="ECO:0000259" key="8">
    <source>
        <dbReference type="PROSITE" id="PS51319"/>
    </source>
</evidence>
<keyword evidence="10" id="KW-1185">Reference proteome</keyword>
<dbReference type="AlphaFoldDB" id="A0A9P7YDD7"/>
<accession>A0A9P7YDD7</accession>
<feature type="compositionally biased region" description="Basic residues" evidence="7">
    <location>
        <begin position="444"/>
        <end position="453"/>
    </location>
</feature>
<comment type="subcellular location">
    <subcellularLocation>
        <location evidence="6">Nucleus</location>
    </subcellularLocation>
</comment>
<feature type="compositionally biased region" description="Basic and acidic residues" evidence="7">
    <location>
        <begin position="142"/>
        <end position="160"/>
    </location>
</feature>
<keyword evidence="1" id="KW-0805">Transcription regulation</keyword>
<dbReference type="InterPro" id="IPR051037">
    <property type="entry name" value="RNAPII_TF_IWS1"/>
</dbReference>
<comment type="similarity">
    <text evidence="5">Belongs to the IWS1 family.</text>
</comment>
<evidence type="ECO:0000256" key="7">
    <source>
        <dbReference type="SAM" id="MobiDB-lite"/>
    </source>
</evidence>